<keyword evidence="1" id="KW-0472">Membrane</keyword>
<evidence type="ECO:0000256" key="1">
    <source>
        <dbReference type="SAM" id="Phobius"/>
    </source>
</evidence>
<sequence length="122" mass="11881">MKQLTVFEMEEISGGYTWDFSSASAAFTSLASNAVEAVAIGALGGIICSIVGAAVGGFQGGSNGGLLGFGLIGNGVGAIAGFILGAMGGVAGAVALGCDKTKDNLLEIVDKGLDGTIAPRPK</sequence>
<gene>
    <name evidence="2" type="ORF">ETF13_28380</name>
</gene>
<protein>
    <recommendedName>
        <fullName evidence="3">Colicin V</fullName>
    </recommendedName>
</protein>
<dbReference type="EMBL" id="SDCT01000130">
    <property type="protein sequence ID" value="TCX79031.1"/>
    <property type="molecule type" value="Genomic_DNA"/>
</dbReference>
<keyword evidence="1" id="KW-0812">Transmembrane</keyword>
<feature type="transmembrane region" description="Helical" evidence="1">
    <location>
        <begin position="78"/>
        <end position="98"/>
    </location>
</feature>
<proteinExistence type="predicted"/>
<evidence type="ECO:0000313" key="2">
    <source>
        <dbReference type="EMBL" id="TCX79031.1"/>
    </source>
</evidence>
<accession>A0A483LV83</accession>
<comment type="caution">
    <text evidence="2">The sequence shown here is derived from an EMBL/GenBank/DDBJ whole genome shotgun (WGS) entry which is preliminary data.</text>
</comment>
<keyword evidence="1" id="KW-1133">Transmembrane helix</keyword>
<organism evidence="2">
    <name type="scientific">Klebsiella pneumoniae</name>
    <dbReference type="NCBI Taxonomy" id="573"/>
    <lineage>
        <taxon>Bacteria</taxon>
        <taxon>Pseudomonadati</taxon>
        <taxon>Pseudomonadota</taxon>
        <taxon>Gammaproteobacteria</taxon>
        <taxon>Enterobacterales</taxon>
        <taxon>Enterobacteriaceae</taxon>
        <taxon>Klebsiella/Raoultella group</taxon>
        <taxon>Klebsiella</taxon>
        <taxon>Klebsiella pneumoniae complex</taxon>
    </lineage>
</organism>
<dbReference type="AlphaFoldDB" id="A0A483LV83"/>
<evidence type="ECO:0008006" key="3">
    <source>
        <dbReference type="Google" id="ProtNLM"/>
    </source>
</evidence>
<feature type="transmembrane region" description="Helical" evidence="1">
    <location>
        <begin position="37"/>
        <end position="58"/>
    </location>
</feature>
<reference evidence="2" key="1">
    <citation type="submission" date="2019-01" db="EMBL/GenBank/DDBJ databases">
        <authorList>
            <person name="Lista F."/>
            <person name="Anselmo A."/>
        </authorList>
    </citation>
    <scope>NUCLEOTIDE SEQUENCE</scope>
    <source>
        <strain evidence="2">3S</strain>
    </source>
</reference>
<name>A0A483LV83_KLEPN</name>